<dbReference type="Pfam" id="PF04830">
    <property type="entry name" value="DUF637"/>
    <property type="match status" value="1"/>
</dbReference>
<feature type="region of interest" description="Disordered" evidence="1">
    <location>
        <begin position="132"/>
        <end position="178"/>
    </location>
</feature>
<organism evidence="3 4">
    <name type="scientific">Pandoraea terrae</name>
    <dbReference type="NCBI Taxonomy" id="1537710"/>
    <lineage>
        <taxon>Bacteria</taxon>
        <taxon>Pseudomonadati</taxon>
        <taxon>Pseudomonadota</taxon>
        <taxon>Betaproteobacteria</taxon>
        <taxon>Burkholderiales</taxon>
        <taxon>Burkholderiaceae</taxon>
        <taxon>Pandoraea</taxon>
    </lineage>
</organism>
<proteinExistence type="predicted"/>
<dbReference type="Proteomes" id="UP000414233">
    <property type="component" value="Unassembled WGS sequence"/>
</dbReference>
<dbReference type="EMBL" id="CABPRZ010000012">
    <property type="protein sequence ID" value="VVE22713.1"/>
    <property type="molecule type" value="Genomic_DNA"/>
</dbReference>
<name>A0A5E4WEY3_9BURK</name>
<reference evidence="3 4" key="1">
    <citation type="submission" date="2019-08" db="EMBL/GenBank/DDBJ databases">
        <authorList>
            <person name="Peeters C."/>
        </authorList>
    </citation>
    <scope>NUCLEOTIDE SEQUENCE [LARGE SCALE GENOMIC DNA]</scope>
    <source>
        <strain evidence="3 4">LMG 30175</strain>
    </source>
</reference>
<dbReference type="InterPro" id="IPR006915">
    <property type="entry name" value="DUF637_hemagglutn_put"/>
</dbReference>
<sequence length="719" mass="72106">MRGESVAAKVGGDLKLESLQDQDRYHSRDQSLSGSITVGAGVSGSINASHQQIRSDYASVQQQSGIQAGDGGFDVAVAGNTDLVGAVIASTDAAAEAGANRLKTGTLTQRDLENRAEYDALGVSIGGGFSSGSGDAKVGTDQAGRATTGAGVVPGHEAPASGGTSGGASGSASGGASAGVSVTPPMIVAAAGSATSTTKSGISAGVIEITDEAQQKGITGKTAQQTIAETNREVSSERDGSNALAKIFDEQEIRAGFEIVEALQREVGVFVNHRAQEADALEKARDAEADPARRAELDAQLVEAQKWGPGGDYRRIASAITAGIGGNVTGSAAEMAKAATVNYLQGLGAQQVKALGENLDPASKAALHAIVGCAGGVASSGNCSAGAMGGAAGSLLGSLLKAGDDGRELTQTEREARVNLITSIVAGVAGVAAGTGGDVHITSTGAKTEAENNTTAIVPQVPPSTVTQPRGGLGGKRRQYDEDELDPNGGGNSTGGDKSVGRVLKEALCKVSPLACGGNQIAGEVAERLASDTSDEQNVTGTPNNGPRGGIVTGTPDTAEKGPTITGTPNRGERGATITGTPDQGVKGPGITATPNDGPRVFDPMFSKDKTIGGKSIQDLSNAAKQPDSSDKSGELSAAGRALQKHGGREGSVFPPAKGNPVAINEQGQKIVDGILTNPSSKVVQRDTGRFGQVIDVVAPDGKGVRYDANGNFITFLEP</sequence>
<feature type="region of interest" description="Disordered" evidence="1">
    <location>
        <begin position="446"/>
        <end position="499"/>
    </location>
</feature>
<evidence type="ECO:0000313" key="4">
    <source>
        <dbReference type="Proteomes" id="UP000414233"/>
    </source>
</evidence>
<evidence type="ECO:0000313" key="3">
    <source>
        <dbReference type="EMBL" id="VVE22713.1"/>
    </source>
</evidence>
<feature type="domain" description="DUF637" evidence="2">
    <location>
        <begin position="317"/>
        <end position="389"/>
    </location>
</feature>
<protein>
    <submittedName>
        <fullName evidence="3">Hemagglutinin-related protein</fullName>
    </submittedName>
</protein>
<feature type="region of interest" description="Disordered" evidence="1">
    <location>
        <begin position="530"/>
        <end position="662"/>
    </location>
</feature>
<feature type="compositionally biased region" description="Polar residues" evidence="1">
    <location>
        <begin position="446"/>
        <end position="457"/>
    </location>
</feature>
<dbReference type="AlphaFoldDB" id="A0A5E4WEY3"/>
<evidence type="ECO:0000259" key="2">
    <source>
        <dbReference type="Pfam" id="PF04830"/>
    </source>
</evidence>
<gene>
    <name evidence="3" type="ORF">PTE30175_03144</name>
</gene>
<feature type="compositionally biased region" description="Gly residues" evidence="1">
    <location>
        <begin position="163"/>
        <end position="177"/>
    </location>
</feature>
<feature type="compositionally biased region" description="Polar residues" evidence="1">
    <location>
        <begin position="536"/>
        <end position="545"/>
    </location>
</feature>
<keyword evidence="4" id="KW-1185">Reference proteome</keyword>
<accession>A0A5E4WEY3</accession>
<evidence type="ECO:0000256" key="1">
    <source>
        <dbReference type="SAM" id="MobiDB-lite"/>
    </source>
</evidence>